<feature type="chain" id="PRO_5035900623" evidence="1">
    <location>
        <begin position="19"/>
        <end position="122"/>
    </location>
</feature>
<evidence type="ECO:0000256" key="1">
    <source>
        <dbReference type="SAM" id="SignalP"/>
    </source>
</evidence>
<dbReference type="Proteomes" id="UP000005237">
    <property type="component" value="Unassembled WGS sequence"/>
</dbReference>
<reference evidence="3" key="1">
    <citation type="submission" date="2010-08" db="EMBL/GenBank/DDBJ databases">
        <authorList>
            <consortium name="Caenorhabditis japonica Sequencing Consortium"/>
            <person name="Wilson R.K."/>
        </authorList>
    </citation>
    <scope>NUCLEOTIDE SEQUENCE [LARGE SCALE GENOMIC DNA]</scope>
    <source>
        <strain evidence="3">DF5081</strain>
    </source>
</reference>
<evidence type="ECO:0000313" key="3">
    <source>
        <dbReference type="Proteomes" id="UP000005237"/>
    </source>
</evidence>
<organism evidence="2 3">
    <name type="scientific">Caenorhabditis japonica</name>
    <dbReference type="NCBI Taxonomy" id="281687"/>
    <lineage>
        <taxon>Eukaryota</taxon>
        <taxon>Metazoa</taxon>
        <taxon>Ecdysozoa</taxon>
        <taxon>Nematoda</taxon>
        <taxon>Chromadorea</taxon>
        <taxon>Rhabditida</taxon>
        <taxon>Rhabditina</taxon>
        <taxon>Rhabditomorpha</taxon>
        <taxon>Rhabditoidea</taxon>
        <taxon>Rhabditidae</taxon>
        <taxon>Peloderinae</taxon>
        <taxon>Caenorhabditis</taxon>
    </lineage>
</organism>
<feature type="signal peptide" evidence="1">
    <location>
        <begin position="1"/>
        <end position="18"/>
    </location>
</feature>
<keyword evidence="1" id="KW-0732">Signal</keyword>
<name>A0A8R1DTT4_CAEJA</name>
<reference evidence="2" key="2">
    <citation type="submission" date="2022-06" db="UniProtKB">
        <authorList>
            <consortium name="EnsemblMetazoa"/>
        </authorList>
    </citation>
    <scope>IDENTIFICATION</scope>
    <source>
        <strain evidence="2">DF5081</strain>
    </source>
</reference>
<protein>
    <submittedName>
        <fullName evidence="2">Uncharacterized protein</fullName>
    </submittedName>
</protein>
<dbReference type="EnsemblMetazoa" id="CJA11106.1">
    <property type="protein sequence ID" value="CJA11106.1"/>
    <property type="gene ID" value="WBGene00130310"/>
</dbReference>
<evidence type="ECO:0000313" key="2">
    <source>
        <dbReference type="EnsemblMetazoa" id="CJA11106.1"/>
    </source>
</evidence>
<keyword evidence="3" id="KW-1185">Reference proteome</keyword>
<dbReference type="OMA" id="FSMKTMS"/>
<accession>A0A8R1DTT4</accession>
<dbReference type="AlphaFoldDB" id="A0A8R1DTT4"/>
<proteinExistence type="predicted"/>
<sequence>MIRITIIALAFFVSAFNANIFGSILGGNEKEVATITVNEETQNLPIKVDGEPNETNLAVIGDDEPVVLPIESELSSEGQTGVVIRAKRYYGCGCGCCGCATLAPNVTLAPCGCGCCGCGYGK</sequence>